<accession>A0A1M4YF06</accession>
<gene>
    <name evidence="4" type="ORF">SAMN02746091_01650</name>
</gene>
<evidence type="ECO:0000259" key="3">
    <source>
        <dbReference type="Pfam" id="PF00483"/>
    </source>
</evidence>
<keyword evidence="1 4" id="KW-0808">Transferase</keyword>
<evidence type="ECO:0000313" key="5">
    <source>
        <dbReference type="Proteomes" id="UP000184423"/>
    </source>
</evidence>
<keyword evidence="5" id="KW-1185">Reference proteome</keyword>
<dbReference type="EMBL" id="FQVG01000030">
    <property type="protein sequence ID" value="SHF04228.1"/>
    <property type="molecule type" value="Genomic_DNA"/>
</dbReference>
<dbReference type="PIRSF" id="PIRSF037382">
    <property type="entry name" value="CCT_LicC"/>
    <property type="match status" value="1"/>
</dbReference>
<dbReference type="Pfam" id="PF00483">
    <property type="entry name" value="NTP_transferase"/>
    <property type="match status" value="1"/>
</dbReference>
<dbReference type="InterPro" id="IPR005835">
    <property type="entry name" value="NTP_transferase_dom"/>
</dbReference>
<sequence>MRAILLAAGMGTRLRPITYETPKSLIQINGKPLIERQIEFLNEIDINEIIVVTGYLNEKFNYLKQKYNVKLVYNDKYNIYNNIYTMYLVREYLPNSYVIDADTYLSRNFLEKKLANSTYFAGKKKVDSEEWMLIFDENNKVNDIKISSGEGYIMSGVSYWSNKDGEYLIKKIEEALVKSEDWHNLYWDNIVKNNIKNLDVYIKKIDGSDWYEIDSLDDLNKLKLALRSEVESRGVR</sequence>
<evidence type="ECO:0000256" key="2">
    <source>
        <dbReference type="ARBA" id="ARBA00022695"/>
    </source>
</evidence>
<feature type="domain" description="Nucleotidyl transferase" evidence="3">
    <location>
        <begin position="3"/>
        <end position="97"/>
    </location>
</feature>
<proteinExistence type="predicted"/>
<dbReference type="CDD" id="cd02523">
    <property type="entry name" value="PC_cytidylyltransferase"/>
    <property type="match status" value="1"/>
</dbReference>
<dbReference type="InterPro" id="IPR017189">
    <property type="entry name" value="CTP-phospocholine_CTT"/>
</dbReference>
<dbReference type="Proteomes" id="UP000184423">
    <property type="component" value="Unassembled WGS sequence"/>
</dbReference>
<dbReference type="SUPFAM" id="SSF53448">
    <property type="entry name" value="Nucleotide-diphospho-sugar transferases"/>
    <property type="match status" value="1"/>
</dbReference>
<dbReference type="GO" id="GO:0016779">
    <property type="term" value="F:nucleotidyltransferase activity"/>
    <property type="evidence" value="ECO:0007669"/>
    <property type="project" value="UniProtKB-KW"/>
</dbReference>
<evidence type="ECO:0000256" key="1">
    <source>
        <dbReference type="ARBA" id="ARBA00022679"/>
    </source>
</evidence>
<organism evidence="4 5">
    <name type="scientific">Caloramator proteoclasticus DSM 10124</name>
    <dbReference type="NCBI Taxonomy" id="1121262"/>
    <lineage>
        <taxon>Bacteria</taxon>
        <taxon>Bacillati</taxon>
        <taxon>Bacillota</taxon>
        <taxon>Clostridia</taxon>
        <taxon>Eubacteriales</taxon>
        <taxon>Clostridiaceae</taxon>
        <taxon>Caloramator</taxon>
    </lineage>
</organism>
<dbReference type="AlphaFoldDB" id="A0A1M4YF06"/>
<keyword evidence="2 4" id="KW-0548">Nucleotidyltransferase</keyword>
<evidence type="ECO:0000313" key="4">
    <source>
        <dbReference type="EMBL" id="SHF04228.1"/>
    </source>
</evidence>
<dbReference type="PANTHER" id="PTHR43584:SF5">
    <property type="entry name" value="PROTEIN LICC"/>
    <property type="match status" value="1"/>
</dbReference>
<reference evidence="5" key="1">
    <citation type="submission" date="2016-11" db="EMBL/GenBank/DDBJ databases">
        <authorList>
            <person name="Varghese N."/>
            <person name="Submissions S."/>
        </authorList>
    </citation>
    <scope>NUCLEOTIDE SEQUENCE [LARGE SCALE GENOMIC DNA]</scope>
    <source>
        <strain evidence="5">DSM 10124</strain>
    </source>
</reference>
<dbReference type="InterPro" id="IPR050065">
    <property type="entry name" value="GlmU-like"/>
</dbReference>
<dbReference type="PANTHER" id="PTHR43584">
    <property type="entry name" value="NUCLEOTIDYL TRANSFERASE"/>
    <property type="match status" value="1"/>
</dbReference>
<dbReference type="RefSeq" id="WP_027309094.1">
    <property type="nucleotide sequence ID" value="NZ_FQVG01000030.1"/>
</dbReference>
<name>A0A1M4YF06_9CLOT</name>
<dbReference type="InterPro" id="IPR029044">
    <property type="entry name" value="Nucleotide-diphossugar_trans"/>
</dbReference>
<dbReference type="Gene3D" id="3.90.550.10">
    <property type="entry name" value="Spore Coat Polysaccharide Biosynthesis Protein SpsA, Chain A"/>
    <property type="match status" value="1"/>
</dbReference>
<protein>
    <submittedName>
        <fullName evidence="4">CTP:phosphocholine cytidylyltransferase</fullName>
    </submittedName>
</protein>